<dbReference type="Pfam" id="PF13561">
    <property type="entry name" value="adh_short_C2"/>
    <property type="match status" value="1"/>
</dbReference>
<evidence type="ECO:0000256" key="2">
    <source>
        <dbReference type="ARBA" id="ARBA00023002"/>
    </source>
</evidence>
<dbReference type="PRINTS" id="PR00081">
    <property type="entry name" value="GDHRDH"/>
</dbReference>
<dbReference type="InterPro" id="IPR002347">
    <property type="entry name" value="SDR_fam"/>
</dbReference>
<proteinExistence type="inferred from homology"/>
<dbReference type="PANTHER" id="PTHR43639">
    <property type="entry name" value="OXIDOREDUCTASE, SHORT-CHAIN DEHYDROGENASE/REDUCTASE FAMILY (AFU_ORTHOLOGUE AFUA_5G02870)"/>
    <property type="match status" value="1"/>
</dbReference>
<evidence type="ECO:0000313" key="4">
    <source>
        <dbReference type="Proteomes" id="UP000315017"/>
    </source>
</evidence>
<comment type="similarity">
    <text evidence="1">Belongs to the short-chain dehydrogenases/reductases (SDR) family.</text>
</comment>
<gene>
    <name evidence="3" type="primary">gdhI_2</name>
    <name evidence="3" type="ORF">ETAA8_33190</name>
</gene>
<evidence type="ECO:0000313" key="3">
    <source>
        <dbReference type="EMBL" id="QDU28219.1"/>
    </source>
</evidence>
<dbReference type="AlphaFoldDB" id="A0A517YDE9"/>
<sequence>MNLAGKVAIVTGGNSGIGMAIVLELARQGANIVIDYVAHPEATDALVKQVVALNDQAVGVEANVSKVADLQKLVDTAVSTFGRLDIMVNNAGVETRTSILDTTEEQYEKVLEINLKSAFFGTQLAAKQMIKQGEGGRIINITSVHEDWPMPGNTAYCLSKGGMRMLTRTAGVELAPHNVLVVGVGPGAVATPINLGTMNDPKLLAKLDSAIPIGRMAQPGEIASVVAFLAGPGASYLTATTIFADGGIMQSSPGL</sequence>
<reference evidence="3 4" key="1">
    <citation type="submission" date="2019-02" db="EMBL/GenBank/DDBJ databases">
        <title>Deep-cultivation of Planctomycetes and their phenomic and genomic characterization uncovers novel biology.</title>
        <authorList>
            <person name="Wiegand S."/>
            <person name="Jogler M."/>
            <person name="Boedeker C."/>
            <person name="Pinto D."/>
            <person name="Vollmers J."/>
            <person name="Rivas-Marin E."/>
            <person name="Kohn T."/>
            <person name="Peeters S.H."/>
            <person name="Heuer A."/>
            <person name="Rast P."/>
            <person name="Oberbeckmann S."/>
            <person name="Bunk B."/>
            <person name="Jeske O."/>
            <person name="Meyerdierks A."/>
            <person name="Storesund J.E."/>
            <person name="Kallscheuer N."/>
            <person name="Luecker S."/>
            <person name="Lage O.M."/>
            <person name="Pohl T."/>
            <person name="Merkel B.J."/>
            <person name="Hornburger P."/>
            <person name="Mueller R.-W."/>
            <person name="Bruemmer F."/>
            <person name="Labrenz M."/>
            <person name="Spormann A.M."/>
            <person name="Op den Camp H."/>
            <person name="Overmann J."/>
            <person name="Amann R."/>
            <person name="Jetten M.S.M."/>
            <person name="Mascher T."/>
            <person name="Medema M.H."/>
            <person name="Devos D.P."/>
            <person name="Kaster A.-K."/>
            <person name="Ovreas L."/>
            <person name="Rohde M."/>
            <person name="Galperin M.Y."/>
            <person name="Jogler C."/>
        </authorList>
    </citation>
    <scope>NUCLEOTIDE SEQUENCE [LARGE SCALE GENOMIC DNA]</scope>
    <source>
        <strain evidence="3 4">ETA_A8</strain>
    </source>
</reference>
<dbReference type="EMBL" id="CP036274">
    <property type="protein sequence ID" value="QDU28219.1"/>
    <property type="molecule type" value="Genomic_DNA"/>
</dbReference>
<keyword evidence="2 3" id="KW-0560">Oxidoreductase</keyword>
<dbReference type="OrthoDB" id="9803333at2"/>
<dbReference type="KEGG" id="aagg:ETAA8_33190"/>
<dbReference type="NCBIfam" id="NF005559">
    <property type="entry name" value="PRK07231.1"/>
    <property type="match status" value="1"/>
</dbReference>
<dbReference type="InterPro" id="IPR036291">
    <property type="entry name" value="NAD(P)-bd_dom_sf"/>
</dbReference>
<dbReference type="Proteomes" id="UP000315017">
    <property type="component" value="Chromosome"/>
</dbReference>
<evidence type="ECO:0000256" key="1">
    <source>
        <dbReference type="ARBA" id="ARBA00006484"/>
    </source>
</evidence>
<dbReference type="Gene3D" id="3.40.50.720">
    <property type="entry name" value="NAD(P)-binding Rossmann-like Domain"/>
    <property type="match status" value="1"/>
</dbReference>
<dbReference type="GO" id="GO:0047936">
    <property type="term" value="F:glucose 1-dehydrogenase [NAD(P)+] activity"/>
    <property type="evidence" value="ECO:0007669"/>
    <property type="project" value="UniProtKB-EC"/>
</dbReference>
<dbReference type="FunFam" id="3.40.50.720:FF:000084">
    <property type="entry name" value="Short-chain dehydrogenase reductase"/>
    <property type="match status" value="1"/>
</dbReference>
<accession>A0A517YDE9</accession>
<organism evidence="3 4">
    <name type="scientific">Anatilimnocola aggregata</name>
    <dbReference type="NCBI Taxonomy" id="2528021"/>
    <lineage>
        <taxon>Bacteria</taxon>
        <taxon>Pseudomonadati</taxon>
        <taxon>Planctomycetota</taxon>
        <taxon>Planctomycetia</taxon>
        <taxon>Pirellulales</taxon>
        <taxon>Pirellulaceae</taxon>
        <taxon>Anatilimnocola</taxon>
    </lineage>
</organism>
<dbReference type="RefSeq" id="WP_145090137.1">
    <property type="nucleotide sequence ID" value="NZ_CP036274.1"/>
</dbReference>
<dbReference type="PANTHER" id="PTHR43639:SF1">
    <property type="entry name" value="SHORT-CHAIN DEHYDROGENASE_REDUCTASE FAMILY PROTEIN"/>
    <property type="match status" value="1"/>
</dbReference>
<dbReference type="SUPFAM" id="SSF51735">
    <property type="entry name" value="NAD(P)-binding Rossmann-fold domains"/>
    <property type="match status" value="1"/>
</dbReference>
<dbReference type="EC" id="1.1.1.47" evidence="3"/>
<name>A0A517YDE9_9BACT</name>
<protein>
    <submittedName>
        <fullName evidence="3">Glucose 1-dehydrogenase 1</fullName>
        <ecNumber evidence="3">1.1.1.47</ecNumber>
    </submittedName>
</protein>
<keyword evidence="4" id="KW-1185">Reference proteome</keyword>
<dbReference type="PRINTS" id="PR00080">
    <property type="entry name" value="SDRFAMILY"/>
</dbReference>